<dbReference type="InterPro" id="IPR052555">
    <property type="entry name" value="dCTP_Pyrophosphatase"/>
</dbReference>
<proteinExistence type="predicted"/>
<organism evidence="1 2">
    <name type="scientific">Rhodoferax ferrireducens</name>
    <dbReference type="NCBI Taxonomy" id="192843"/>
    <lineage>
        <taxon>Bacteria</taxon>
        <taxon>Pseudomonadati</taxon>
        <taxon>Pseudomonadota</taxon>
        <taxon>Betaproteobacteria</taxon>
        <taxon>Burkholderiales</taxon>
        <taxon>Comamonadaceae</taxon>
        <taxon>Rhodoferax</taxon>
    </lineage>
</organism>
<dbReference type="PANTHER" id="PTHR46523:SF1">
    <property type="entry name" value="DCTP PYROPHOSPHATASE 1"/>
    <property type="match status" value="1"/>
</dbReference>
<evidence type="ECO:0000313" key="2">
    <source>
        <dbReference type="Proteomes" id="UP000192505"/>
    </source>
</evidence>
<dbReference type="PIRSF" id="PIRSF029826">
    <property type="entry name" value="UCP029826_pph"/>
    <property type="match status" value="1"/>
</dbReference>
<accession>A0A1W9KUV5</accession>
<dbReference type="InterPro" id="IPR025984">
    <property type="entry name" value="DCTPP"/>
</dbReference>
<dbReference type="GO" id="GO:0005829">
    <property type="term" value="C:cytosol"/>
    <property type="evidence" value="ECO:0007669"/>
    <property type="project" value="TreeGrafter"/>
</dbReference>
<protein>
    <submittedName>
        <fullName evidence="1">Nucleotide pyrophosphohydrolase</fullName>
    </submittedName>
</protein>
<dbReference type="AlphaFoldDB" id="A0A1W9KUV5"/>
<dbReference type="Proteomes" id="UP000192505">
    <property type="component" value="Unassembled WGS sequence"/>
</dbReference>
<evidence type="ECO:0000313" key="1">
    <source>
        <dbReference type="EMBL" id="OQW88336.1"/>
    </source>
</evidence>
<comment type="caution">
    <text evidence="1">The sequence shown here is derived from an EMBL/GenBank/DDBJ whole genome shotgun (WGS) entry which is preliminary data.</text>
</comment>
<dbReference type="Gene3D" id="1.10.287.1080">
    <property type="entry name" value="MazG-like"/>
    <property type="match status" value="1"/>
</dbReference>
<dbReference type="PANTHER" id="PTHR46523">
    <property type="entry name" value="DCTP PYROPHOSPHATASE 1"/>
    <property type="match status" value="1"/>
</dbReference>
<dbReference type="CDD" id="cd11537">
    <property type="entry name" value="NTP-PPase_RS21-C6_like"/>
    <property type="match status" value="1"/>
</dbReference>
<gene>
    <name evidence="1" type="ORF">BWK72_08600</name>
</gene>
<dbReference type="EMBL" id="MTEI01000004">
    <property type="protein sequence ID" value="OQW88336.1"/>
    <property type="molecule type" value="Genomic_DNA"/>
</dbReference>
<sequence length="114" mass="13079">MLNDLLRQELLEFRQVRDWEQFHNPRNLATALMVEAAELLEPFRWASEAQAQDIVKERRGEIADELADIAILLTYLTHDLGIDLNAAVASKIRANAEKYPVDKARGSNKKYTEL</sequence>
<dbReference type="GO" id="GO:0047840">
    <property type="term" value="F:dCTP diphosphatase activity"/>
    <property type="evidence" value="ECO:0007669"/>
    <property type="project" value="TreeGrafter"/>
</dbReference>
<reference evidence="1 2" key="1">
    <citation type="submission" date="2017-01" db="EMBL/GenBank/DDBJ databases">
        <title>Novel large sulfur bacteria in the metagenomes of groundwater-fed chemosynthetic microbial mats in the Lake Huron basin.</title>
        <authorList>
            <person name="Sharrar A.M."/>
            <person name="Flood B.E."/>
            <person name="Bailey J.V."/>
            <person name="Jones D.S."/>
            <person name="Biddanda B."/>
            <person name="Ruberg S.A."/>
            <person name="Marcus D.N."/>
            <person name="Dick G.J."/>
        </authorList>
    </citation>
    <scope>NUCLEOTIDE SEQUENCE [LARGE SCALE GENOMIC DNA]</scope>
    <source>
        <strain evidence="1">A7</strain>
    </source>
</reference>
<dbReference type="SUPFAM" id="SSF101386">
    <property type="entry name" value="all-alpha NTP pyrophosphatases"/>
    <property type="match status" value="1"/>
</dbReference>
<name>A0A1W9KUV5_9BURK</name>
<dbReference type="GO" id="GO:0042262">
    <property type="term" value="P:DNA protection"/>
    <property type="evidence" value="ECO:0007669"/>
    <property type="project" value="TreeGrafter"/>
</dbReference>
<keyword evidence="1" id="KW-0378">Hydrolase</keyword>
<dbReference type="GO" id="GO:0006253">
    <property type="term" value="P:dCTP catabolic process"/>
    <property type="evidence" value="ECO:0007669"/>
    <property type="project" value="TreeGrafter"/>
</dbReference>
<dbReference type="Pfam" id="PF12643">
    <property type="entry name" value="MazG-like"/>
    <property type="match status" value="1"/>
</dbReference>